<dbReference type="Proteomes" id="UP000031631">
    <property type="component" value="Chromosome"/>
</dbReference>
<feature type="transmembrane region" description="Helical" evidence="3">
    <location>
        <begin position="353"/>
        <end position="371"/>
    </location>
</feature>
<dbReference type="InterPro" id="IPR052346">
    <property type="entry name" value="O-mannosyl-transferase_TMTC"/>
</dbReference>
<feature type="transmembrane region" description="Helical" evidence="3">
    <location>
        <begin position="295"/>
        <end position="315"/>
    </location>
</feature>
<dbReference type="Gene3D" id="1.25.40.10">
    <property type="entry name" value="Tetratricopeptide repeat domain"/>
    <property type="match status" value="1"/>
</dbReference>
<evidence type="ECO:0008006" key="6">
    <source>
        <dbReference type="Google" id="ProtNLM"/>
    </source>
</evidence>
<organism evidence="4 5">
    <name type="scientific">Thiolapillus brandeum</name>
    <dbReference type="NCBI Taxonomy" id="1076588"/>
    <lineage>
        <taxon>Bacteria</taxon>
        <taxon>Pseudomonadati</taxon>
        <taxon>Pseudomonadota</taxon>
        <taxon>Gammaproteobacteria</taxon>
        <taxon>Chromatiales</taxon>
        <taxon>Sedimenticolaceae</taxon>
        <taxon>Thiolapillus</taxon>
    </lineage>
</organism>
<dbReference type="RefSeq" id="WP_052469828.1">
    <property type="nucleotide sequence ID" value="NZ_AP012273.1"/>
</dbReference>
<evidence type="ECO:0000313" key="4">
    <source>
        <dbReference type="EMBL" id="BAO43532.1"/>
    </source>
</evidence>
<feature type="transmembrane region" description="Helical" evidence="3">
    <location>
        <begin position="322"/>
        <end position="341"/>
    </location>
</feature>
<keyword evidence="2" id="KW-0802">TPR repeat</keyword>
<feature type="transmembrane region" description="Helical" evidence="3">
    <location>
        <begin position="220"/>
        <end position="241"/>
    </location>
</feature>
<dbReference type="EMBL" id="AP012273">
    <property type="protein sequence ID" value="BAO43532.1"/>
    <property type="molecule type" value="Genomic_DNA"/>
</dbReference>
<keyword evidence="3" id="KW-1133">Transmembrane helix</keyword>
<feature type="transmembrane region" description="Helical" evidence="3">
    <location>
        <begin position="84"/>
        <end position="104"/>
    </location>
</feature>
<feature type="transmembrane region" description="Helical" evidence="3">
    <location>
        <begin position="175"/>
        <end position="200"/>
    </location>
</feature>
<name>A0A7U6GH53_9GAMM</name>
<gene>
    <name evidence="4" type="ORF">TBH_C0588</name>
</gene>
<accession>A0A7U6GH53</accession>
<feature type="transmembrane region" description="Helical" evidence="3">
    <location>
        <begin position="144"/>
        <end position="163"/>
    </location>
</feature>
<evidence type="ECO:0000313" key="5">
    <source>
        <dbReference type="Proteomes" id="UP000031631"/>
    </source>
</evidence>
<dbReference type="AlphaFoldDB" id="A0A7U6GH53"/>
<proteinExistence type="predicted"/>
<keyword evidence="3" id="KW-0812">Transmembrane</keyword>
<evidence type="ECO:0000256" key="1">
    <source>
        <dbReference type="ARBA" id="ARBA00022737"/>
    </source>
</evidence>
<dbReference type="PANTHER" id="PTHR44227">
    <property type="match status" value="1"/>
</dbReference>
<protein>
    <recommendedName>
        <fullName evidence="6">Tetratricopeptide repeat protein</fullName>
    </recommendedName>
</protein>
<reference evidence="4 5" key="1">
    <citation type="journal article" date="2014" name="PLoS ONE">
        <title>Physiological and genomic features of a novel sulfur-oxidizing gammaproteobacterium belonging to a previously uncultivated symbiotic lineage isolated from a hydrothermal vent.</title>
        <authorList>
            <person name="Nunoura T."/>
            <person name="Takaki Y."/>
            <person name="Kazama H."/>
            <person name="Kakuta J."/>
            <person name="Shimamura S."/>
            <person name="Makita H."/>
            <person name="Hirai M."/>
            <person name="Miyazaki M."/>
            <person name="Takai K."/>
        </authorList>
    </citation>
    <scope>NUCLEOTIDE SEQUENCE [LARGE SCALE GENOMIC DNA]</scope>
    <source>
        <strain evidence="4 5">Hiromi1</strain>
    </source>
</reference>
<dbReference type="OrthoDB" id="8566379at2"/>
<feature type="transmembrane region" description="Helical" evidence="3">
    <location>
        <begin position="383"/>
        <end position="402"/>
    </location>
</feature>
<evidence type="ECO:0000256" key="2">
    <source>
        <dbReference type="ARBA" id="ARBA00022803"/>
    </source>
</evidence>
<dbReference type="PANTHER" id="PTHR44227:SF3">
    <property type="entry name" value="PROTEIN O-MANNOSYL-TRANSFERASE TMTC4"/>
    <property type="match status" value="1"/>
</dbReference>
<dbReference type="KEGG" id="tbn:TBH_C0588"/>
<sequence length="660" mass="73742">MLIATAATVFAYWPGLSGPFLFDDSVAIQNNEYLKITDLDLKSLKLAAFSHETGVLYRPVAMSSFALNYYFWGSDSFSFKVVNLIIHLLNGWLIFFLVRTLAGLREGSDSVGNQLLAAAVALVWLVHPINLTSVLYVVQRMTSLSTLFVLLALLAYVLGRMAWRASRHGKASAWFAGAGLSFVLALFSKENAMLLPFYIFLVEWLFLEGLSTHRHGRAHVYGVVLSWLLIPLALGLAFYIYMEMWGGFYVRDFSLMERLLTEFRVLFYYMGLIVFPRPGEYSLFHDDFPLSTGVFAPWTTAVSMVGIGGLVYLALRFRKSHTLASFGILLFLVSHLMESTIIPLELIHEHRNYLGSFGIVLAVLVGIKSLARPWLTPSLRGMLIAVLGVFLVAITHARALSWQDINRLSFSMLNKHPESARVNYQAAMVYLKLSADPMSDVRQRDEFRQLAVERFYHAAQLNPHDAGSLLAIMMIDALNRKAIHKAKMDELLGKQAPKIIPLDVPQGISEMAARRLKDELPSELATDNLLRISVCERQADCKFHDGEVDALFNAFLDNPGLPGNSNRMANLLGELALRAYARKDLAKAQAMIKKAIQINPTMAMFKLNGAVIMATSGDQDQAMAYLKQILSKPQPDAIRIRAEEMLQSLRRGASLVAPPD</sequence>
<feature type="transmembrane region" description="Helical" evidence="3">
    <location>
        <begin position="116"/>
        <end position="138"/>
    </location>
</feature>
<keyword evidence="1" id="KW-0677">Repeat</keyword>
<keyword evidence="5" id="KW-1185">Reference proteome</keyword>
<evidence type="ECO:0000256" key="3">
    <source>
        <dbReference type="SAM" id="Phobius"/>
    </source>
</evidence>
<dbReference type="SUPFAM" id="SSF48452">
    <property type="entry name" value="TPR-like"/>
    <property type="match status" value="1"/>
</dbReference>
<keyword evidence="3" id="KW-0472">Membrane</keyword>
<dbReference type="InterPro" id="IPR011990">
    <property type="entry name" value="TPR-like_helical_dom_sf"/>
</dbReference>